<organism evidence="8 9">
    <name type="scientific">Hoeflea poritis</name>
    <dbReference type="NCBI Taxonomy" id="2993659"/>
    <lineage>
        <taxon>Bacteria</taxon>
        <taxon>Pseudomonadati</taxon>
        <taxon>Pseudomonadota</taxon>
        <taxon>Alphaproteobacteria</taxon>
        <taxon>Hyphomicrobiales</taxon>
        <taxon>Rhizobiaceae</taxon>
        <taxon>Hoeflea</taxon>
    </lineage>
</organism>
<evidence type="ECO:0000256" key="1">
    <source>
        <dbReference type="ARBA" id="ARBA00023015"/>
    </source>
</evidence>
<gene>
    <name evidence="8" type="ORF">OOZ53_21910</name>
</gene>
<name>A0ABT4VTI7_9HYPH</name>
<comment type="caution">
    <text evidence="8">The sequence shown here is derived from an EMBL/GenBank/DDBJ whole genome shotgun (WGS) entry which is preliminary data.</text>
</comment>
<keyword evidence="1" id="KW-0805">Transcription regulation</keyword>
<feature type="DNA-binding region" description="OmpR/PhoB-type" evidence="5">
    <location>
        <begin position="124"/>
        <end position="220"/>
    </location>
</feature>
<protein>
    <submittedName>
        <fullName evidence="8">Response regulator transcription factor</fullName>
    </submittedName>
</protein>
<dbReference type="CDD" id="cd00383">
    <property type="entry name" value="trans_reg_C"/>
    <property type="match status" value="1"/>
</dbReference>
<evidence type="ECO:0000313" key="8">
    <source>
        <dbReference type="EMBL" id="MDA4848029.1"/>
    </source>
</evidence>
<keyword evidence="4" id="KW-0597">Phosphoprotein</keyword>
<dbReference type="InterPro" id="IPR001789">
    <property type="entry name" value="Sig_transdc_resp-reg_receiver"/>
</dbReference>
<dbReference type="InterPro" id="IPR036388">
    <property type="entry name" value="WH-like_DNA-bd_sf"/>
</dbReference>
<dbReference type="Proteomes" id="UP001148313">
    <property type="component" value="Unassembled WGS sequence"/>
</dbReference>
<keyword evidence="3" id="KW-0804">Transcription</keyword>
<dbReference type="SUPFAM" id="SSF52172">
    <property type="entry name" value="CheY-like"/>
    <property type="match status" value="1"/>
</dbReference>
<evidence type="ECO:0000256" key="4">
    <source>
        <dbReference type="PROSITE-ProRule" id="PRU00169"/>
    </source>
</evidence>
<evidence type="ECO:0000259" key="6">
    <source>
        <dbReference type="PROSITE" id="PS50110"/>
    </source>
</evidence>
<dbReference type="InterPro" id="IPR001867">
    <property type="entry name" value="OmpR/PhoB-type_DNA-bd"/>
</dbReference>
<accession>A0ABT4VTI7</accession>
<dbReference type="RefSeq" id="WP_271091874.1">
    <property type="nucleotide sequence ID" value="NZ_JAPJZH010000018.1"/>
</dbReference>
<evidence type="ECO:0000256" key="2">
    <source>
        <dbReference type="ARBA" id="ARBA00023125"/>
    </source>
</evidence>
<evidence type="ECO:0000313" key="9">
    <source>
        <dbReference type="Proteomes" id="UP001148313"/>
    </source>
</evidence>
<reference evidence="8" key="1">
    <citation type="submission" date="2022-11" db="EMBL/GenBank/DDBJ databases">
        <title>Hoeflea poritis sp. nov., isolated from scleractinian coral Porites lutea.</title>
        <authorList>
            <person name="Zhang G."/>
            <person name="Wei Q."/>
            <person name="Cai L."/>
        </authorList>
    </citation>
    <scope>NUCLEOTIDE SEQUENCE</scope>
    <source>
        <strain evidence="8">E7-10</strain>
    </source>
</reference>
<evidence type="ECO:0000256" key="3">
    <source>
        <dbReference type="ARBA" id="ARBA00023163"/>
    </source>
</evidence>
<sequence>MRILIVEDNRKLAEGLRTLLSESGYAVDCVADGDSALSAAKALDYDLVVLDLSLPHMDGLDVLRELRSGRIAVPVLILTARDGLEDRIRGLDLGADDYLTKPFEWGELEARVRALIRRAKAVRTSVIEAGSITFDLRSGQVLAGDTALEIPARETGVLRALLLANGRILSKGQLIESLSSFDEDISENAIEQYVSRLRRRLAEYGISIKAARGLGYYLRAADEK</sequence>
<dbReference type="InterPro" id="IPR011006">
    <property type="entry name" value="CheY-like_superfamily"/>
</dbReference>
<keyword evidence="9" id="KW-1185">Reference proteome</keyword>
<dbReference type="SMART" id="SM00448">
    <property type="entry name" value="REC"/>
    <property type="match status" value="1"/>
</dbReference>
<dbReference type="Gene3D" id="1.10.10.10">
    <property type="entry name" value="Winged helix-like DNA-binding domain superfamily/Winged helix DNA-binding domain"/>
    <property type="match status" value="1"/>
</dbReference>
<dbReference type="SMART" id="SM00862">
    <property type="entry name" value="Trans_reg_C"/>
    <property type="match status" value="1"/>
</dbReference>
<feature type="domain" description="OmpR/PhoB-type" evidence="7">
    <location>
        <begin position="124"/>
        <end position="220"/>
    </location>
</feature>
<dbReference type="PROSITE" id="PS50110">
    <property type="entry name" value="RESPONSE_REGULATORY"/>
    <property type="match status" value="1"/>
</dbReference>
<feature type="domain" description="Response regulatory" evidence="6">
    <location>
        <begin position="2"/>
        <end position="116"/>
    </location>
</feature>
<dbReference type="PROSITE" id="PS51755">
    <property type="entry name" value="OMPR_PHOB"/>
    <property type="match status" value="1"/>
</dbReference>
<dbReference type="Pfam" id="PF00072">
    <property type="entry name" value="Response_reg"/>
    <property type="match status" value="1"/>
</dbReference>
<evidence type="ECO:0000259" key="7">
    <source>
        <dbReference type="PROSITE" id="PS51755"/>
    </source>
</evidence>
<dbReference type="InterPro" id="IPR039420">
    <property type="entry name" value="WalR-like"/>
</dbReference>
<proteinExistence type="predicted"/>
<dbReference type="Gene3D" id="6.10.250.690">
    <property type="match status" value="1"/>
</dbReference>
<dbReference type="EMBL" id="JAPJZH010000018">
    <property type="protein sequence ID" value="MDA4848029.1"/>
    <property type="molecule type" value="Genomic_DNA"/>
</dbReference>
<feature type="modified residue" description="4-aspartylphosphate" evidence="4">
    <location>
        <position position="51"/>
    </location>
</feature>
<dbReference type="Pfam" id="PF00486">
    <property type="entry name" value="Trans_reg_C"/>
    <property type="match status" value="1"/>
</dbReference>
<dbReference type="PANTHER" id="PTHR48111:SF67">
    <property type="entry name" value="TRANSCRIPTIONAL REGULATORY PROTEIN TCTD"/>
    <property type="match status" value="1"/>
</dbReference>
<evidence type="ECO:0000256" key="5">
    <source>
        <dbReference type="PROSITE-ProRule" id="PRU01091"/>
    </source>
</evidence>
<dbReference type="CDD" id="cd17624">
    <property type="entry name" value="REC_OmpR_PmrA-like"/>
    <property type="match status" value="1"/>
</dbReference>
<dbReference type="Gene3D" id="3.40.50.2300">
    <property type="match status" value="1"/>
</dbReference>
<keyword evidence="2 5" id="KW-0238">DNA-binding</keyword>
<dbReference type="PANTHER" id="PTHR48111">
    <property type="entry name" value="REGULATOR OF RPOS"/>
    <property type="match status" value="1"/>
</dbReference>